<sequence length="387" mass="41115">MREFRIGSGRVIPVLLLLLGGLSACDGAPDTAVPSALDVDAVVTLQNRLDEARRQADVPGMGAVISRSSGLVAHAVSGQRRIDHGANIEPDDAFHIGSVTKTMTGMLAAQAVETGQLGWDTRLLDVFPEFRDNALPDYEGLTLAHLLSHESGLPQLIEDDRIAVLPAFTGSLQEQRQALVGWMLLQPPVGEAGASYHYSNGGFTAAAAMIERRTGTSWEQAIKDQIASPLGMQHVGLGWPGTGAGAEGFVFGHRRENGQWRPVDPDGDYQIAALLNPAGALHASMSDMGIYGASWLQAMLGQSESISQATVDAMLEPRFQGGISWGVQRGFGHEQAVVYVGSAGTFVCFIVLIPEGDLAVTVVMNGTDDSSDRAAVRLLQTLIDDFS</sequence>
<dbReference type="InterPro" id="IPR001466">
    <property type="entry name" value="Beta-lactam-related"/>
</dbReference>
<reference evidence="3 4" key="1">
    <citation type="submission" date="2023-08" db="EMBL/GenBank/DDBJ databases">
        <title>Whole-genome sequencing of halo(alkali)philic microorganisms from hypersaline lakes.</title>
        <authorList>
            <person name="Sorokin D.Y."/>
            <person name="Abbas B."/>
            <person name="Merkel A.Y."/>
        </authorList>
    </citation>
    <scope>NUCLEOTIDE SEQUENCE [LARGE SCALE GENOMIC DNA]</scope>
    <source>
        <strain evidence="3 4">AB-CW4</strain>
    </source>
</reference>
<proteinExistence type="predicted"/>
<protein>
    <submittedName>
        <fullName evidence="3">Serine hydrolase domain-containing protein</fullName>
        <ecNumber evidence="3">3.1.1.103</ecNumber>
    </submittedName>
</protein>
<organism evidence="3 4">
    <name type="scientific">Natronospira bacteriovora</name>
    <dbReference type="NCBI Taxonomy" id="3069753"/>
    <lineage>
        <taxon>Bacteria</taxon>
        <taxon>Pseudomonadati</taxon>
        <taxon>Pseudomonadota</taxon>
        <taxon>Gammaproteobacteria</taxon>
        <taxon>Natronospirales</taxon>
        <taxon>Natronospiraceae</taxon>
        <taxon>Natronospira</taxon>
    </lineage>
</organism>
<dbReference type="RefSeq" id="WP_306727515.1">
    <property type="nucleotide sequence ID" value="NZ_JAVDDT010000002.1"/>
</dbReference>
<keyword evidence="3" id="KW-0378">Hydrolase</keyword>
<dbReference type="Proteomes" id="UP001239019">
    <property type="component" value="Unassembled WGS sequence"/>
</dbReference>
<name>A0ABU0W4S5_9GAMM</name>
<dbReference type="Gene3D" id="3.40.710.10">
    <property type="entry name" value="DD-peptidase/beta-lactamase superfamily"/>
    <property type="match status" value="1"/>
</dbReference>
<keyword evidence="4" id="KW-1185">Reference proteome</keyword>
<dbReference type="EMBL" id="JAVDDT010000002">
    <property type="protein sequence ID" value="MDQ2069020.1"/>
    <property type="molecule type" value="Genomic_DNA"/>
</dbReference>
<gene>
    <name evidence="3" type="ORF">RBH19_03940</name>
</gene>
<dbReference type="InterPro" id="IPR050789">
    <property type="entry name" value="Diverse_Enzym_Activities"/>
</dbReference>
<dbReference type="Pfam" id="PF00144">
    <property type="entry name" value="Beta-lactamase"/>
    <property type="match status" value="1"/>
</dbReference>
<evidence type="ECO:0000256" key="1">
    <source>
        <dbReference type="SAM" id="SignalP"/>
    </source>
</evidence>
<feature type="domain" description="Beta-lactamase-related" evidence="2">
    <location>
        <begin position="47"/>
        <end position="376"/>
    </location>
</feature>
<dbReference type="InterPro" id="IPR012338">
    <property type="entry name" value="Beta-lactam/transpept-like"/>
</dbReference>
<dbReference type="EC" id="3.1.1.103" evidence="3"/>
<dbReference type="PANTHER" id="PTHR43283:SF18">
    <property type="match status" value="1"/>
</dbReference>
<evidence type="ECO:0000259" key="2">
    <source>
        <dbReference type="Pfam" id="PF00144"/>
    </source>
</evidence>
<evidence type="ECO:0000313" key="4">
    <source>
        <dbReference type="Proteomes" id="UP001239019"/>
    </source>
</evidence>
<dbReference type="GO" id="GO:0016787">
    <property type="term" value="F:hydrolase activity"/>
    <property type="evidence" value="ECO:0007669"/>
    <property type="project" value="UniProtKB-KW"/>
</dbReference>
<dbReference type="PANTHER" id="PTHR43283">
    <property type="entry name" value="BETA-LACTAMASE-RELATED"/>
    <property type="match status" value="1"/>
</dbReference>
<dbReference type="PROSITE" id="PS51257">
    <property type="entry name" value="PROKAR_LIPOPROTEIN"/>
    <property type="match status" value="1"/>
</dbReference>
<accession>A0ABU0W4S5</accession>
<evidence type="ECO:0000313" key="3">
    <source>
        <dbReference type="EMBL" id="MDQ2069020.1"/>
    </source>
</evidence>
<dbReference type="SUPFAM" id="SSF56601">
    <property type="entry name" value="beta-lactamase/transpeptidase-like"/>
    <property type="match status" value="1"/>
</dbReference>
<comment type="caution">
    <text evidence="3">The sequence shown here is derived from an EMBL/GenBank/DDBJ whole genome shotgun (WGS) entry which is preliminary data.</text>
</comment>
<feature type="signal peptide" evidence="1">
    <location>
        <begin position="1"/>
        <end position="24"/>
    </location>
</feature>
<keyword evidence="1" id="KW-0732">Signal</keyword>
<feature type="chain" id="PRO_5046235086" evidence="1">
    <location>
        <begin position="25"/>
        <end position="387"/>
    </location>
</feature>